<name>A0A4Y2A3E3_ARAVE</name>
<dbReference type="Proteomes" id="UP000499080">
    <property type="component" value="Unassembled WGS sequence"/>
</dbReference>
<dbReference type="AlphaFoldDB" id="A0A4Y2A3E3"/>
<proteinExistence type="predicted"/>
<evidence type="ECO:0000313" key="1">
    <source>
        <dbReference type="EMBL" id="GBL74371.1"/>
    </source>
</evidence>
<organism evidence="1 2">
    <name type="scientific">Araneus ventricosus</name>
    <name type="common">Orbweaver spider</name>
    <name type="synonym">Epeira ventricosa</name>
    <dbReference type="NCBI Taxonomy" id="182803"/>
    <lineage>
        <taxon>Eukaryota</taxon>
        <taxon>Metazoa</taxon>
        <taxon>Ecdysozoa</taxon>
        <taxon>Arthropoda</taxon>
        <taxon>Chelicerata</taxon>
        <taxon>Arachnida</taxon>
        <taxon>Araneae</taxon>
        <taxon>Araneomorphae</taxon>
        <taxon>Entelegynae</taxon>
        <taxon>Araneoidea</taxon>
        <taxon>Araneidae</taxon>
        <taxon>Araneus</taxon>
    </lineage>
</organism>
<comment type="caution">
    <text evidence="1">The sequence shown here is derived from an EMBL/GenBank/DDBJ whole genome shotgun (WGS) entry which is preliminary data.</text>
</comment>
<evidence type="ECO:0000313" key="2">
    <source>
        <dbReference type="Proteomes" id="UP000499080"/>
    </source>
</evidence>
<dbReference type="EMBL" id="BGPR01000005">
    <property type="protein sequence ID" value="GBL74371.1"/>
    <property type="molecule type" value="Genomic_DNA"/>
</dbReference>
<gene>
    <name evidence="1" type="ORF">AVEN_235340_1</name>
</gene>
<accession>A0A4Y2A3E3</accession>
<sequence length="145" mass="16961">MSTLSSAEGVGYAMLAREKYVQSHRSTILVMYGYRTTMCYTLTIHNVGKNGWLKRRPEVLPKLIWKTNDGFKKIKRWEWLSGKMHFTISGGPFAGRRQDNKYFRNEKVNKFLPFSLTNKNVETNKNSKAYINFYLHQTLDIVLEA</sequence>
<keyword evidence="2" id="KW-1185">Reference proteome</keyword>
<protein>
    <submittedName>
        <fullName evidence="1">Uncharacterized protein</fullName>
    </submittedName>
</protein>
<reference evidence="1 2" key="1">
    <citation type="journal article" date="2019" name="Sci. Rep.">
        <title>Orb-weaving spider Araneus ventricosus genome elucidates the spidroin gene catalogue.</title>
        <authorList>
            <person name="Kono N."/>
            <person name="Nakamura H."/>
            <person name="Ohtoshi R."/>
            <person name="Moran D.A.P."/>
            <person name="Shinohara A."/>
            <person name="Yoshida Y."/>
            <person name="Fujiwara M."/>
            <person name="Mori M."/>
            <person name="Tomita M."/>
            <person name="Arakawa K."/>
        </authorList>
    </citation>
    <scope>NUCLEOTIDE SEQUENCE [LARGE SCALE GENOMIC DNA]</scope>
</reference>